<dbReference type="InterPro" id="IPR004666">
    <property type="entry name" value="Rp_bS6_RimK/Lys_biosynth_LsyX"/>
</dbReference>
<dbReference type="InterPro" id="IPR011761">
    <property type="entry name" value="ATP-grasp"/>
</dbReference>
<dbReference type="EMBL" id="CP000816">
    <property type="protein sequence ID" value="ABU81352.1"/>
    <property type="molecule type" value="Genomic_DNA"/>
</dbReference>
<dbReference type="AlphaFoldDB" id="A8A8V0"/>
<gene>
    <name evidence="6" type="ordered locus">Igni_0168</name>
</gene>
<evidence type="ECO:0000256" key="1">
    <source>
        <dbReference type="ARBA" id="ARBA00022723"/>
    </source>
</evidence>
<evidence type="ECO:0000256" key="4">
    <source>
        <dbReference type="PROSITE-ProRule" id="PRU00409"/>
    </source>
</evidence>
<dbReference type="PANTHER" id="PTHR21621:SF0">
    <property type="entry name" value="BETA-CITRYLGLUTAMATE SYNTHASE B-RELATED"/>
    <property type="match status" value="1"/>
</dbReference>
<evidence type="ECO:0000256" key="3">
    <source>
        <dbReference type="ARBA" id="ARBA00022840"/>
    </source>
</evidence>
<dbReference type="Proteomes" id="UP000000262">
    <property type="component" value="Chromosome"/>
</dbReference>
<dbReference type="STRING" id="453591.Igni_0168"/>
<dbReference type="NCBIfam" id="TIGR00768">
    <property type="entry name" value="rimK_fam"/>
    <property type="match status" value="1"/>
</dbReference>
<dbReference type="GO" id="GO:0005737">
    <property type="term" value="C:cytoplasm"/>
    <property type="evidence" value="ECO:0007669"/>
    <property type="project" value="TreeGrafter"/>
</dbReference>
<keyword evidence="1" id="KW-0479">Metal-binding</keyword>
<evidence type="ECO:0000313" key="6">
    <source>
        <dbReference type="EMBL" id="ABU81352.1"/>
    </source>
</evidence>
<protein>
    <submittedName>
        <fullName evidence="6">SSU ribosomal protein S6P modification protein</fullName>
    </submittedName>
</protein>
<keyword evidence="2 4" id="KW-0547">Nucleotide-binding</keyword>
<accession>A8A8V0</accession>
<name>A8A8V0_IGNH4</name>
<sequence>MRRAGIGERGDERGCQGRVPRLLVLYPQRKMPRSVLILGAYLTKLGAITSLKSYEELSCRDLERFDLVVARGLPYYYDSVRMLSLIECLRTARKVINDPQATLVARNKYVSMKVLESNGVPVPKTFLVRTRFELLEKVKELGEVVVKPLSNSLGLGVNRVDERSIHYLIPLLPYTFDLVIQEYVEKVRDVRSFVIGNRAVASMYRISPFKFATNYAQGSDVDPAPLEEYSEISVKAVRALGLSYGGVDLVESPEGPKVIEVNPSPLWFGVSRACNVDVGFELAKFLFEEACED</sequence>
<reference evidence="6 7" key="1">
    <citation type="journal article" date="2008" name="Genome Biol.">
        <title>A genomic analysis of the archaeal system Ignicoccus hospitalis-Nanoarchaeum equitans.</title>
        <authorList>
            <person name="Podar M."/>
            <person name="Anderson I."/>
            <person name="Makarova K.S."/>
            <person name="Elkins J.G."/>
            <person name="Ivanova N."/>
            <person name="Wall M.A."/>
            <person name="Lykidis A."/>
            <person name="Mavromatis K."/>
            <person name="Sun H."/>
            <person name="Hudson M.E."/>
            <person name="Chen W."/>
            <person name="Deciu C."/>
            <person name="Hutchison D."/>
            <person name="Eads J.R."/>
            <person name="Anderson A."/>
            <person name="Fernandes F."/>
            <person name="Szeto E."/>
            <person name="Lapidus A."/>
            <person name="Kyrpides N.C."/>
            <person name="Saier M.H.Jr."/>
            <person name="Richardson P.M."/>
            <person name="Rachel R."/>
            <person name="Huber H."/>
            <person name="Eisen J.A."/>
            <person name="Koonin E.V."/>
            <person name="Keller M."/>
            <person name="Stetter K.O."/>
        </authorList>
    </citation>
    <scope>NUCLEOTIDE SEQUENCE [LARGE SCALE GENOMIC DNA]</scope>
    <source>
        <strain evidence="7">KIN4/I / DSM 18386 / JCM 14125</strain>
    </source>
</reference>
<keyword evidence="7" id="KW-1185">Reference proteome</keyword>
<dbReference type="GO" id="GO:0016879">
    <property type="term" value="F:ligase activity, forming carbon-nitrogen bonds"/>
    <property type="evidence" value="ECO:0007669"/>
    <property type="project" value="TreeGrafter"/>
</dbReference>
<organism evidence="6 7">
    <name type="scientific">Ignicoccus hospitalis (strain KIN4/I / DSM 18386 / JCM 14125)</name>
    <dbReference type="NCBI Taxonomy" id="453591"/>
    <lineage>
        <taxon>Archaea</taxon>
        <taxon>Thermoproteota</taxon>
        <taxon>Thermoprotei</taxon>
        <taxon>Desulfurococcales</taxon>
        <taxon>Desulfurococcaceae</taxon>
        <taxon>Ignicoccus</taxon>
    </lineage>
</organism>
<dbReference type="PANTHER" id="PTHR21621">
    <property type="entry name" value="RIBOSOMAL PROTEIN S6 MODIFICATION PROTEIN"/>
    <property type="match status" value="1"/>
</dbReference>
<dbReference type="Pfam" id="PF08443">
    <property type="entry name" value="RimK"/>
    <property type="match status" value="1"/>
</dbReference>
<dbReference type="GO" id="GO:0046872">
    <property type="term" value="F:metal ion binding"/>
    <property type="evidence" value="ECO:0007669"/>
    <property type="project" value="UniProtKB-KW"/>
</dbReference>
<dbReference type="Gene3D" id="3.30.470.20">
    <property type="entry name" value="ATP-grasp fold, B domain"/>
    <property type="match status" value="1"/>
</dbReference>
<dbReference type="GO" id="GO:0005524">
    <property type="term" value="F:ATP binding"/>
    <property type="evidence" value="ECO:0007669"/>
    <property type="project" value="UniProtKB-UniRule"/>
</dbReference>
<feature type="domain" description="ATP-grasp" evidence="5">
    <location>
        <begin position="112"/>
        <end position="291"/>
    </location>
</feature>
<dbReference type="KEGG" id="iho:Igni_0168"/>
<dbReference type="PROSITE" id="PS50975">
    <property type="entry name" value="ATP_GRASP"/>
    <property type="match status" value="1"/>
</dbReference>
<dbReference type="PhylomeDB" id="A8A8V0"/>
<dbReference type="Gene3D" id="3.40.50.20">
    <property type="match status" value="1"/>
</dbReference>
<proteinExistence type="predicted"/>
<dbReference type="InterPro" id="IPR013651">
    <property type="entry name" value="ATP-grasp_RimK-type"/>
</dbReference>
<dbReference type="HOGENOM" id="CLU_054353_2_0_2"/>
<evidence type="ECO:0000259" key="5">
    <source>
        <dbReference type="PROSITE" id="PS50975"/>
    </source>
</evidence>
<evidence type="ECO:0000256" key="2">
    <source>
        <dbReference type="ARBA" id="ARBA00022741"/>
    </source>
</evidence>
<dbReference type="eggNOG" id="arCOG01589">
    <property type="taxonomic scope" value="Archaea"/>
</dbReference>
<keyword evidence="3 4" id="KW-0067">ATP-binding</keyword>
<evidence type="ECO:0000313" key="7">
    <source>
        <dbReference type="Proteomes" id="UP000000262"/>
    </source>
</evidence>
<dbReference type="SUPFAM" id="SSF56059">
    <property type="entry name" value="Glutathione synthetase ATP-binding domain-like"/>
    <property type="match status" value="1"/>
</dbReference>